<evidence type="ECO:0000256" key="3">
    <source>
        <dbReference type="ARBA" id="ARBA00023004"/>
    </source>
</evidence>
<gene>
    <name evidence="6" type="ORF">Cpap_1224</name>
</gene>
<dbReference type="RefSeq" id="WP_004620610.1">
    <property type="nucleotide sequence ID" value="NZ_ACXX02000010.1"/>
</dbReference>
<dbReference type="STRING" id="588581.Cpap_1224"/>
<sequence>MSNFKKIINEDEIYRIVSEANNTEAGQYFAKFLKKKGFKLTYDSAKKQYFINSFLPAIPSKAWDKAMDTLDSIKKGERKLFQSDVVVTGRCHCNCWHCYRNKSSRYDLSLESVKSFIEQTYELGVANIGITGGEPMLRNDIKDIISFIPEGMQAQLYTTGHKIDDEFCKFLSNSNVSRVIISLDHYKEEVVVKTRDSKNAFQESLEAIKVLQANNIYTVVTICIIDSFTTDEIEEYFKFVSELGIQEIRIVLPIPQGKIEGMDCKMNYKVAKRMIMDIKEKYINNPDYPNVVLFSEFESAKCMGCSAGIYYLTLNNDGAYTPCVAVPLSFGDITQDTVKDVLEDMSQFFKCAGRTCYGRKIGRIIQDMGIDTGKIPLDTQLSKTVAEKYIVEGLPPEFYDGFFNNLF</sequence>
<keyword evidence="3" id="KW-0408">Iron</keyword>
<dbReference type="InterPro" id="IPR006638">
    <property type="entry name" value="Elp3/MiaA/NifB-like_rSAM"/>
</dbReference>
<dbReference type="EMBL" id="ACXX02000010">
    <property type="protein sequence ID" value="EGD47028.1"/>
    <property type="molecule type" value="Genomic_DNA"/>
</dbReference>
<organism evidence="6 7">
    <name type="scientific">Ruminiclostridium papyrosolvens DSM 2782</name>
    <dbReference type="NCBI Taxonomy" id="588581"/>
    <lineage>
        <taxon>Bacteria</taxon>
        <taxon>Bacillati</taxon>
        <taxon>Bacillota</taxon>
        <taxon>Clostridia</taxon>
        <taxon>Eubacteriales</taxon>
        <taxon>Oscillospiraceae</taxon>
        <taxon>Ruminiclostridium</taxon>
    </lineage>
</organism>
<comment type="caution">
    <text evidence="6">The sequence shown here is derived from an EMBL/GenBank/DDBJ whole genome shotgun (WGS) entry which is preliminary data.</text>
</comment>
<dbReference type="GO" id="GO:0003824">
    <property type="term" value="F:catalytic activity"/>
    <property type="evidence" value="ECO:0007669"/>
    <property type="project" value="InterPro"/>
</dbReference>
<dbReference type="AlphaFoldDB" id="F1TF90"/>
<name>F1TF90_9FIRM</name>
<evidence type="ECO:0000256" key="4">
    <source>
        <dbReference type="ARBA" id="ARBA00023014"/>
    </source>
</evidence>
<dbReference type="PROSITE" id="PS51918">
    <property type="entry name" value="RADICAL_SAM"/>
    <property type="match status" value="1"/>
</dbReference>
<dbReference type="InterPro" id="IPR007197">
    <property type="entry name" value="rSAM"/>
</dbReference>
<dbReference type="OrthoDB" id="1740125at2"/>
<keyword evidence="7" id="KW-1185">Reference proteome</keyword>
<dbReference type="InterPro" id="IPR013785">
    <property type="entry name" value="Aldolase_TIM"/>
</dbReference>
<dbReference type="Proteomes" id="UP000003860">
    <property type="component" value="Unassembled WGS sequence"/>
</dbReference>
<protein>
    <submittedName>
        <fullName evidence="6">Radical SAM domain protein</fullName>
    </submittedName>
</protein>
<reference evidence="6" key="2">
    <citation type="submission" date="2011-01" db="EMBL/GenBank/DDBJ databases">
        <title>The Non-contiguous Finished genome of Clostridium papyrosolvens.</title>
        <authorList>
            <person name="Lucas S."/>
            <person name="Copeland A."/>
            <person name="Lapidus A."/>
            <person name="Cheng J.-F."/>
            <person name="Goodwin L."/>
            <person name="Pitluck S."/>
            <person name="Misra M."/>
            <person name="Chertkov O."/>
            <person name="Detter J.C."/>
            <person name="Han C."/>
            <person name="Tapia R."/>
            <person name="Land M."/>
            <person name="Hauser L."/>
            <person name="Kyrpides N."/>
            <person name="Ivanova N."/>
            <person name="Pagani I."/>
            <person name="Mouttaki H."/>
            <person name="He Z."/>
            <person name="Zhou J."/>
            <person name="Hemme C.L."/>
            <person name="Woyke T."/>
        </authorList>
    </citation>
    <scope>NUCLEOTIDE SEQUENCE [LARGE SCALE GENOMIC DNA]</scope>
    <source>
        <strain evidence="6">DSM 2782</strain>
    </source>
</reference>
<keyword evidence="2" id="KW-0479">Metal-binding</keyword>
<dbReference type="GO" id="GO:0046872">
    <property type="term" value="F:metal ion binding"/>
    <property type="evidence" value="ECO:0007669"/>
    <property type="project" value="UniProtKB-KW"/>
</dbReference>
<dbReference type="Pfam" id="PF04055">
    <property type="entry name" value="Radical_SAM"/>
    <property type="match status" value="1"/>
</dbReference>
<dbReference type="SFLD" id="SFLDS00029">
    <property type="entry name" value="Radical_SAM"/>
    <property type="match status" value="1"/>
</dbReference>
<dbReference type="GO" id="GO:0051536">
    <property type="term" value="F:iron-sulfur cluster binding"/>
    <property type="evidence" value="ECO:0007669"/>
    <property type="project" value="UniProtKB-KW"/>
</dbReference>
<evidence type="ECO:0000259" key="5">
    <source>
        <dbReference type="PROSITE" id="PS51918"/>
    </source>
</evidence>
<dbReference type="CDD" id="cd01335">
    <property type="entry name" value="Radical_SAM"/>
    <property type="match status" value="1"/>
</dbReference>
<evidence type="ECO:0000313" key="7">
    <source>
        <dbReference type="Proteomes" id="UP000003860"/>
    </source>
</evidence>
<reference evidence="6" key="1">
    <citation type="submission" date="2009-07" db="EMBL/GenBank/DDBJ databases">
        <authorList>
            <consortium name="US DOE Joint Genome Institute (JGI-PGF)"/>
            <person name="Lucas S."/>
            <person name="Copeland A."/>
            <person name="Lapidus A."/>
            <person name="Glavina del Rio T."/>
            <person name="Tice H."/>
            <person name="Bruce D."/>
            <person name="Goodwin L."/>
            <person name="Pitluck S."/>
            <person name="Larimer F."/>
            <person name="Land M.L."/>
            <person name="Mouttaki H."/>
            <person name="He Z."/>
            <person name="Zhou J."/>
            <person name="Hemme C.L."/>
        </authorList>
    </citation>
    <scope>NUCLEOTIDE SEQUENCE</scope>
    <source>
        <strain evidence="6">DSM 2782</strain>
    </source>
</reference>
<dbReference type="InterPro" id="IPR050377">
    <property type="entry name" value="Radical_SAM_PqqE_MftC-like"/>
</dbReference>
<dbReference type="PANTHER" id="PTHR11228">
    <property type="entry name" value="RADICAL SAM DOMAIN PROTEIN"/>
    <property type="match status" value="1"/>
</dbReference>
<evidence type="ECO:0000313" key="6">
    <source>
        <dbReference type="EMBL" id="EGD47028.1"/>
    </source>
</evidence>
<dbReference type="GO" id="GO:0006783">
    <property type="term" value="P:heme biosynthetic process"/>
    <property type="evidence" value="ECO:0007669"/>
    <property type="project" value="TreeGrafter"/>
</dbReference>
<dbReference type="SUPFAM" id="SSF102114">
    <property type="entry name" value="Radical SAM enzymes"/>
    <property type="match status" value="1"/>
</dbReference>
<evidence type="ECO:0000256" key="2">
    <source>
        <dbReference type="ARBA" id="ARBA00022723"/>
    </source>
</evidence>
<keyword evidence="4" id="KW-0411">Iron-sulfur</keyword>
<dbReference type="SFLD" id="SFLDG01386">
    <property type="entry name" value="main_SPASM_domain-containing"/>
    <property type="match status" value="1"/>
</dbReference>
<feature type="domain" description="Radical SAM core" evidence="5">
    <location>
        <begin position="74"/>
        <end position="287"/>
    </location>
</feature>
<dbReference type="InterPro" id="IPR058240">
    <property type="entry name" value="rSAM_sf"/>
</dbReference>
<keyword evidence="1" id="KW-0949">S-adenosyl-L-methionine</keyword>
<accession>F1TF90</accession>
<dbReference type="Gene3D" id="3.20.20.70">
    <property type="entry name" value="Aldolase class I"/>
    <property type="match status" value="1"/>
</dbReference>
<dbReference type="SFLD" id="SFLDG01067">
    <property type="entry name" value="SPASM/twitch_domain_containing"/>
    <property type="match status" value="1"/>
</dbReference>
<proteinExistence type="predicted"/>
<dbReference type="SMART" id="SM00729">
    <property type="entry name" value="Elp3"/>
    <property type="match status" value="1"/>
</dbReference>
<dbReference type="PANTHER" id="PTHR11228:SF7">
    <property type="entry name" value="PQQA PEPTIDE CYCLASE"/>
    <property type="match status" value="1"/>
</dbReference>
<dbReference type="eggNOG" id="COG0535">
    <property type="taxonomic scope" value="Bacteria"/>
</dbReference>
<evidence type="ECO:0000256" key="1">
    <source>
        <dbReference type="ARBA" id="ARBA00022691"/>
    </source>
</evidence>